<proteinExistence type="predicted"/>
<sequence length="369" mass="41210">MSDDPYGVDVVACKSRQQRLLAEMVEHGLEWVVLTRRESVQWLTGAYVGPLFAPAAAMNTEGRVTLVLPSRKTSLTVAADEVLPYEEKWCSTLRDEQRAASNTVMMSALPIKLRHVGGEWSQLGPDLLADCEGNVINIEPTIFRLRRQKDNDELRMLRRANDANRAMYKLAREIVEPGVNELDVYNELHAVAVQKLGEALTYFGQDFRSNARGGLPRDRKIEAGELYILDLGVGFRGYYSDNARTLAVGGEPSAKQVLAWERVSEVFPLVESTVRPGASCKQLFEEVQSLLDKSKPWVFNHHLGHGVGLAPHEGPHLNPSWDDTFAEGEFFTAEPGLYHEELRAGVRLEENYVVTATGCEKLTDYPLGL</sequence>
<keyword evidence="3" id="KW-0378">Hydrolase</keyword>
<dbReference type="AlphaFoldDB" id="A0A5C6CJD2"/>
<evidence type="ECO:0000313" key="3">
    <source>
        <dbReference type="EMBL" id="TWU23687.1"/>
    </source>
</evidence>
<dbReference type="SUPFAM" id="SSF55920">
    <property type="entry name" value="Creatinase/aminopeptidase"/>
    <property type="match status" value="1"/>
</dbReference>
<reference evidence="3 4" key="1">
    <citation type="submission" date="2019-02" db="EMBL/GenBank/DDBJ databases">
        <title>Deep-cultivation of Planctomycetes and their phenomic and genomic characterization uncovers novel biology.</title>
        <authorList>
            <person name="Wiegand S."/>
            <person name="Jogler M."/>
            <person name="Boedeker C."/>
            <person name="Pinto D."/>
            <person name="Vollmers J."/>
            <person name="Rivas-Marin E."/>
            <person name="Kohn T."/>
            <person name="Peeters S.H."/>
            <person name="Heuer A."/>
            <person name="Rast P."/>
            <person name="Oberbeckmann S."/>
            <person name="Bunk B."/>
            <person name="Jeske O."/>
            <person name="Meyerdierks A."/>
            <person name="Storesund J.E."/>
            <person name="Kallscheuer N."/>
            <person name="Luecker S."/>
            <person name="Lage O.M."/>
            <person name="Pohl T."/>
            <person name="Merkel B.J."/>
            <person name="Hornburger P."/>
            <person name="Mueller R.-W."/>
            <person name="Bruemmer F."/>
            <person name="Labrenz M."/>
            <person name="Spormann A.M."/>
            <person name="Op Den Camp H."/>
            <person name="Overmann J."/>
            <person name="Amann R."/>
            <person name="Jetten M.S.M."/>
            <person name="Mascher T."/>
            <person name="Medema M.H."/>
            <person name="Devos D.P."/>
            <person name="Kaster A.-K."/>
            <person name="Ovreas L."/>
            <person name="Rohde M."/>
            <person name="Galperin M.Y."/>
            <person name="Jogler C."/>
        </authorList>
    </citation>
    <scope>NUCLEOTIDE SEQUENCE [LARGE SCALE GENOMIC DNA]</scope>
    <source>
        <strain evidence="3 4">Pla144</strain>
    </source>
</reference>
<accession>A0A5C6CJD2</accession>
<dbReference type="Pfam" id="PF01321">
    <property type="entry name" value="Creatinase_N"/>
    <property type="match status" value="1"/>
</dbReference>
<comment type="caution">
    <text evidence="3">The sequence shown here is derived from an EMBL/GenBank/DDBJ whole genome shotgun (WGS) entry which is preliminary data.</text>
</comment>
<dbReference type="InterPro" id="IPR000994">
    <property type="entry name" value="Pept_M24"/>
</dbReference>
<dbReference type="InterPro" id="IPR000587">
    <property type="entry name" value="Creatinase_N"/>
</dbReference>
<evidence type="ECO:0000259" key="2">
    <source>
        <dbReference type="Pfam" id="PF01321"/>
    </source>
</evidence>
<keyword evidence="4" id="KW-1185">Reference proteome</keyword>
<dbReference type="SUPFAM" id="SSF53092">
    <property type="entry name" value="Creatinase/prolidase N-terminal domain"/>
    <property type="match status" value="1"/>
</dbReference>
<dbReference type="CDD" id="cd01066">
    <property type="entry name" value="APP_MetAP"/>
    <property type="match status" value="1"/>
</dbReference>
<feature type="domain" description="Creatinase N-terminal" evidence="2">
    <location>
        <begin position="16"/>
        <end position="93"/>
    </location>
</feature>
<dbReference type="InterPro" id="IPR050659">
    <property type="entry name" value="Peptidase_M24B"/>
</dbReference>
<dbReference type="Pfam" id="PF00557">
    <property type="entry name" value="Peptidase_M24"/>
    <property type="match status" value="1"/>
</dbReference>
<organism evidence="3 4">
    <name type="scientific">Bythopirellula polymerisocia</name>
    <dbReference type="NCBI Taxonomy" id="2528003"/>
    <lineage>
        <taxon>Bacteria</taxon>
        <taxon>Pseudomonadati</taxon>
        <taxon>Planctomycetota</taxon>
        <taxon>Planctomycetia</taxon>
        <taxon>Pirellulales</taxon>
        <taxon>Lacipirellulaceae</taxon>
        <taxon>Bythopirellula</taxon>
    </lineage>
</organism>
<dbReference type="EC" id="3.4.-.-" evidence="3"/>
<dbReference type="PANTHER" id="PTHR46112">
    <property type="entry name" value="AMINOPEPTIDASE"/>
    <property type="match status" value="1"/>
</dbReference>
<evidence type="ECO:0000313" key="4">
    <source>
        <dbReference type="Proteomes" id="UP000318437"/>
    </source>
</evidence>
<dbReference type="Proteomes" id="UP000318437">
    <property type="component" value="Unassembled WGS sequence"/>
</dbReference>
<dbReference type="PANTHER" id="PTHR46112:SF2">
    <property type="entry name" value="XAA-PRO AMINOPEPTIDASE P-RELATED"/>
    <property type="match status" value="1"/>
</dbReference>
<name>A0A5C6CJD2_9BACT</name>
<protein>
    <submittedName>
        <fullName evidence="3">Putative peptidase</fullName>
        <ecNumber evidence="3">3.4.-.-</ecNumber>
    </submittedName>
</protein>
<dbReference type="InterPro" id="IPR029149">
    <property type="entry name" value="Creatin/AminoP/Spt16_N"/>
</dbReference>
<dbReference type="InterPro" id="IPR036005">
    <property type="entry name" value="Creatinase/aminopeptidase-like"/>
</dbReference>
<feature type="domain" description="Peptidase M24" evidence="1">
    <location>
        <begin position="156"/>
        <end position="356"/>
    </location>
</feature>
<dbReference type="Gene3D" id="3.90.230.10">
    <property type="entry name" value="Creatinase/methionine aminopeptidase superfamily"/>
    <property type="match status" value="1"/>
</dbReference>
<evidence type="ECO:0000259" key="1">
    <source>
        <dbReference type="Pfam" id="PF00557"/>
    </source>
</evidence>
<dbReference type="RefSeq" id="WP_146452175.1">
    <property type="nucleotide sequence ID" value="NZ_SJPS01000006.1"/>
</dbReference>
<dbReference type="Gene3D" id="3.40.350.10">
    <property type="entry name" value="Creatinase/prolidase N-terminal domain"/>
    <property type="match status" value="1"/>
</dbReference>
<dbReference type="GO" id="GO:0016787">
    <property type="term" value="F:hydrolase activity"/>
    <property type="evidence" value="ECO:0007669"/>
    <property type="project" value="UniProtKB-KW"/>
</dbReference>
<dbReference type="EMBL" id="SJPS01000006">
    <property type="protein sequence ID" value="TWU23687.1"/>
    <property type="molecule type" value="Genomic_DNA"/>
</dbReference>
<gene>
    <name evidence="3" type="ORF">Pla144_38620</name>
</gene>
<dbReference type="OrthoDB" id="9806388at2"/>